<dbReference type="InterPro" id="IPR005900">
    <property type="entry name" value="6-phosphogluconolactonase_DevB"/>
</dbReference>
<dbReference type="InterPro" id="IPR001282">
    <property type="entry name" value="G6P_DH"/>
</dbReference>
<reference evidence="9" key="1">
    <citation type="submission" date="2022-11" db="EMBL/GenBank/DDBJ databases">
        <title>Centuries of genome instability and evolution in soft-shell clam transmissible cancer (bioRxiv).</title>
        <authorList>
            <person name="Hart S.F.M."/>
            <person name="Yonemitsu M.A."/>
            <person name="Giersch R.M."/>
            <person name="Beal B.F."/>
            <person name="Arriagada G."/>
            <person name="Davis B.W."/>
            <person name="Ostrander E.A."/>
            <person name="Goff S.P."/>
            <person name="Metzger M.J."/>
        </authorList>
    </citation>
    <scope>NUCLEOTIDE SEQUENCE</scope>
    <source>
        <strain evidence="9">MELC-2E11</strain>
        <tissue evidence="9">Siphon/mantle</tissue>
    </source>
</reference>
<evidence type="ECO:0000313" key="10">
    <source>
        <dbReference type="Proteomes" id="UP001164746"/>
    </source>
</evidence>
<keyword evidence="10" id="KW-1185">Reference proteome</keyword>
<dbReference type="Pfam" id="PF00479">
    <property type="entry name" value="G6PD_N"/>
    <property type="match status" value="1"/>
</dbReference>
<organism evidence="9 10">
    <name type="scientific">Mya arenaria</name>
    <name type="common">Soft-shell clam</name>
    <dbReference type="NCBI Taxonomy" id="6604"/>
    <lineage>
        <taxon>Eukaryota</taxon>
        <taxon>Metazoa</taxon>
        <taxon>Spiralia</taxon>
        <taxon>Lophotrochozoa</taxon>
        <taxon>Mollusca</taxon>
        <taxon>Bivalvia</taxon>
        <taxon>Autobranchia</taxon>
        <taxon>Heteroconchia</taxon>
        <taxon>Euheterodonta</taxon>
        <taxon>Imparidentia</taxon>
        <taxon>Neoheterodontei</taxon>
        <taxon>Myida</taxon>
        <taxon>Myoidea</taxon>
        <taxon>Myidae</taxon>
        <taxon>Mya</taxon>
    </lineage>
</organism>
<dbReference type="InterPro" id="IPR022675">
    <property type="entry name" value="G6P_DH_C"/>
</dbReference>
<evidence type="ECO:0000313" key="9">
    <source>
        <dbReference type="EMBL" id="WAR03153.1"/>
    </source>
</evidence>
<keyword evidence="3" id="KW-0521">NADP</keyword>
<evidence type="ECO:0000256" key="3">
    <source>
        <dbReference type="ARBA" id="ARBA00022857"/>
    </source>
</evidence>
<dbReference type="PANTHER" id="PTHR23429:SF7">
    <property type="entry name" value="GDH_6PGL ENDOPLASMIC BIFUNCTIONAL PROTEIN"/>
    <property type="match status" value="1"/>
</dbReference>
<evidence type="ECO:0000259" key="6">
    <source>
        <dbReference type="Pfam" id="PF00479"/>
    </source>
</evidence>
<feature type="signal peptide" evidence="5">
    <location>
        <begin position="1"/>
        <end position="19"/>
    </location>
</feature>
<keyword evidence="5" id="KW-0732">Signal</keyword>
<evidence type="ECO:0000256" key="2">
    <source>
        <dbReference type="ARBA" id="ARBA00022526"/>
    </source>
</evidence>
<keyword evidence="2" id="KW-0313">Glucose metabolism</keyword>
<feature type="domain" description="Glucose-6-phosphate dehydrogenase NAD-binding" evidence="6">
    <location>
        <begin position="27"/>
        <end position="205"/>
    </location>
</feature>
<evidence type="ECO:0000256" key="1">
    <source>
        <dbReference type="ARBA" id="ARBA00004959"/>
    </source>
</evidence>
<dbReference type="CDD" id="cd01400">
    <property type="entry name" value="6PGL"/>
    <property type="match status" value="1"/>
</dbReference>
<dbReference type="PANTHER" id="PTHR23429">
    <property type="entry name" value="GLUCOSE-6-PHOSPHATE 1-DEHYDROGENASE G6PD"/>
    <property type="match status" value="1"/>
</dbReference>
<dbReference type="PRINTS" id="PR00079">
    <property type="entry name" value="G6PDHDRGNASE"/>
</dbReference>
<feature type="domain" description="Glucose-6-phosphate dehydrogenase C-terminal" evidence="8">
    <location>
        <begin position="211"/>
        <end position="497"/>
    </location>
</feature>
<proteinExistence type="predicted"/>
<feature type="domain" description="Glucosamine/galactosamine-6-phosphate isomerase" evidence="7">
    <location>
        <begin position="550"/>
        <end position="771"/>
    </location>
</feature>
<dbReference type="EMBL" id="CP111015">
    <property type="protein sequence ID" value="WAR03153.1"/>
    <property type="molecule type" value="Genomic_DNA"/>
</dbReference>
<evidence type="ECO:0000256" key="4">
    <source>
        <dbReference type="ARBA" id="ARBA00023277"/>
    </source>
</evidence>
<dbReference type="InterPro" id="IPR036291">
    <property type="entry name" value="NAD(P)-bd_dom_sf"/>
</dbReference>
<comment type="pathway">
    <text evidence="1">Carbohydrate degradation; pentose phosphate pathway.</text>
</comment>
<evidence type="ECO:0000256" key="5">
    <source>
        <dbReference type="SAM" id="SignalP"/>
    </source>
</evidence>
<feature type="chain" id="PRO_5047116018" evidence="5">
    <location>
        <begin position="20"/>
        <end position="783"/>
    </location>
</feature>
<name>A0ABY7DZM3_MYAAR</name>
<dbReference type="SUPFAM" id="SSF55347">
    <property type="entry name" value="Glyceraldehyde-3-phosphate dehydrogenase-like, C-terminal domain"/>
    <property type="match status" value="1"/>
</dbReference>
<dbReference type="Gene3D" id="3.40.50.1360">
    <property type="match status" value="1"/>
</dbReference>
<gene>
    <name evidence="9" type="ORF">MAR_009711</name>
</gene>
<protein>
    <submittedName>
        <fullName evidence="9">G6PE-like protein</fullName>
    </submittedName>
</protein>
<dbReference type="Proteomes" id="UP001164746">
    <property type="component" value="Chromosome 4"/>
</dbReference>
<sequence>MKFAIAAGLHVCLFLVCFAKHQHTNIVIVGGIGDLAKKYLWHSALQLYAKSYNENNTISFYAGARVIEDEGNVVLNKILDRILCDTDDKHCHKLRPKFIRNSHYVMLKKGYHYETLCKKLSSEYENGLTSVRQIFYFSIPSSAYQSVAEFVNEHCRHENVTSTEIVLEKPFGLDKSSAKLQVDTINSYFSGSEVKRVDHYLAKSVTKQILKFRFSNRDRLERLLNNKFVDRVEIVMKERIGVKGRIDFYDQTGVVRDVMQNHLSELLALVAMEMPNNVSSSSHIEKNKLQFLKQIRPVSSNAILTGQYSKYLEEAGEEIENTSLSYLTPTFAASLLQVENPRWQGVPFVLMSGKHMDERSSYVRILFREHEFCVTGCEGSNSTFNKYPRQLVFQIGHGSVPSAGILVSRSLLSPVWPEGVRELPITSKDSNIHGQSPGDFYYAVPVHDAPAYVTVLHDLYHGVKETFVTSERVMALWDIWDNVISRSSPTLPSVYKEYEPGNLNFTVENGHLEFIEKVKIINFDHREIASHATIPNSFRNSTLHCLSSPKLVSSLAQNMLTSAEAAVKERGVFHIAFSGGRTPIILFKELVLNFPYFPWEYSHIWQVDERCVPHINPASNFHTLHEHLIKYTRIPYYNIHPMQVDFAGKLCSPASKGDQLYEESINYLIPDQVIDFVLLGVGNDGHTASLFPHSASLKNTKDLVAYTKSKSNEQMDRMSLLLSVINNARNIAIVVIGKDKHDIVHKLSTSLLNNSLYPITYVSANKGNTSWFIDMDAWLGYTL</sequence>
<dbReference type="SUPFAM" id="SSF51735">
    <property type="entry name" value="NAD(P)-binding Rossmann-fold domains"/>
    <property type="match status" value="1"/>
</dbReference>
<evidence type="ECO:0000259" key="8">
    <source>
        <dbReference type="Pfam" id="PF02781"/>
    </source>
</evidence>
<dbReference type="InterPro" id="IPR022674">
    <property type="entry name" value="G6P_DH_NAD-bd"/>
</dbReference>
<dbReference type="NCBIfam" id="TIGR01198">
    <property type="entry name" value="pgl"/>
    <property type="match status" value="1"/>
</dbReference>
<dbReference type="Gene3D" id="3.30.360.10">
    <property type="entry name" value="Dihydrodipicolinate Reductase, domain 2"/>
    <property type="match status" value="1"/>
</dbReference>
<evidence type="ECO:0000259" key="7">
    <source>
        <dbReference type="Pfam" id="PF01182"/>
    </source>
</evidence>
<dbReference type="InterPro" id="IPR006148">
    <property type="entry name" value="Glc/Gal-6P_isomerase"/>
</dbReference>
<keyword evidence="4" id="KW-0119">Carbohydrate metabolism</keyword>
<dbReference type="Pfam" id="PF01182">
    <property type="entry name" value="Glucosamine_iso"/>
    <property type="match status" value="1"/>
</dbReference>
<dbReference type="SUPFAM" id="SSF100950">
    <property type="entry name" value="NagB/RpiA/CoA transferase-like"/>
    <property type="match status" value="1"/>
</dbReference>
<dbReference type="InterPro" id="IPR037171">
    <property type="entry name" value="NagB/RpiA_transferase-like"/>
</dbReference>
<dbReference type="Gene3D" id="3.40.50.720">
    <property type="entry name" value="NAD(P)-binding Rossmann-like Domain"/>
    <property type="match status" value="1"/>
</dbReference>
<accession>A0ABY7DZM3</accession>
<dbReference type="Pfam" id="PF02781">
    <property type="entry name" value="G6PD_C"/>
    <property type="match status" value="1"/>
</dbReference>